<dbReference type="EMBL" id="RCHS01002970">
    <property type="protein sequence ID" value="RMX44612.1"/>
    <property type="molecule type" value="Genomic_DNA"/>
</dbReference>
<reference evidence="2 3" key="1">
    <citation type="journal article" date="2018" name="Sci. Rep.">
        <title>Comparative analysis of the Pocillopora damicornis genome highlights role of immune system in coral evolution.</title>
        <authorList>
            <person name="Cunning R."/>
            <person name="Bay R.A."/>
            <person name="Gillette P."/>
            <person name="Baker A.C."/>
            <person name="Traylor-Knowles N."/>
        </authorList>
    </citation>
    <scope>NUCLEOTIDE SEQUENCE [LARGE SCALE GENOMIC DNA]</scope>
    <source>
        <strain evidence="2">RSMAS</strain>
        <tissue evidence="2">Whole animal</tissue>
    </source>
</reference>
<dbReference type="Proteomes" id="UP000275408">
    <property type="component" value="Unassembled WGS sequence"/>
</dbReference>
<gene>
    <name evidence="2" type="ORF">pdam_00002805</name>
</gene>
<evidence type="ECO:0000313" key="3">
    <source>
        <dbReference type="Proteomes" id="UP000275408"/>
    </source>
</evidence>
<evidence type="ECO:0000256" key="1">
    <source>
        <dbReference type="SAM" id="MobiDB-lite"/>
    </source>
</evidence>
<evidence type="ECO:0000313" key="2">
    <source>
        <dbReference type="EMBL" id="RMX44612.1"/>
    </source>
</evidence>
<keyword evidence="3" id="KW-1185">Reference proteome</keyword>
<feature type="region of interest" description="Disordered" evidence="1">
    <location>
        <begin position="80"/>
        <end position="110"/>
    </location>
</feature>
<organism evidence="2 3">
    <name type="scientific">Pocillopora damicornis</name>
    <name type="common">Cauliflower coral</name>
    <name type="synonym">Millepora damicornis</name>
    <dbReference type="NCBI Taxonomy" id="46731"/>
    <lineage>
        <taxon>Eukaryota</taxon>
        <taxon>Metazoa</taxon>
        <taxon>Cnidaria</taxon>
        <taxon>Anthozoa</taxon>
        <taxon>Hexacorallia</taxon>
        <taxon>Scleractinia</taxon>
        <taxon>Astrocoeniina</taxon>
        <taxon>Pocilloporidae</taxon>
        <taxon>Pocillopora</taxon>
    </lineage>
</organism>
<feature type="compositionally biased region" description="Basic residues" evidence="1">
    <location>
        <begin position="98"/>
        <end position="110"/>
    </location>
</feature>
<protein>
    <submittedName>
        <fullName evidence="2">Uncharacterized protein</fullName>
    </submittedName>
</protein>
<proteinExistence type="predicted"/>
<name>A0A3M6TT94_POCDA</name>
<accession>A0A3M6TT94</accession>
<comment type="caution">
    <text evidence="2">The sequence shown here is derived from an EMBL/GenBank/DDBJ whole genome shotgun (WGS) entry which is preliminary data.</text>
</comment>
<dbReference type="OrthoDB" id="5986926at2759"/>
<dbReference type="AlphaFoldDB" id="A0A3M6TT94"/>
<sequence length="222" mass="25298">MGGKRRRLPMALTVSVREVYQSLVGQDDGREIQWDFSKSFNGPENKVVNQQILAGVQSTDHETPVVTIKATMRVHFRTKRRQEVNKSRNAAQDVLKQQRARSRLNTKKNQRVKALNLSTSLAAEDKDQYIKYMTIDYMSSEHSMSESEEGESNNSERPKKKVFCVSSLQWRSPALTQVMHSLDRTSTRRRSAKGANMLVERRRTGIISSRLAPDDADPFALA</sequence>